<comment type="catalytic activity">
    <reaction evidence="1 12 13">
        <text>Endonucleolytic cleavage to 5'-phosphomonoester.</text>
        <dbReference type="EC" id="3.1.26.4"/>
    </reaction>
</comment>
<dbReference type="GO" id="GO:0003723">
    <property type="term" value="F:RNA binding"/>
    <property type="evidence" value="ECO:0007669"/>
    <property type="project" value="UniProtKB-UniRule"/>
</dbReference>
<dbReference type="GO" id="GO:0005737">
    <property type="term" value="C:cytoplasm"/>
    <property type="evidence" value="ECO:0007669"/>
    <property type="project" value="UniProtKB-SubCell"/>
</dbReference>
<feature type="binding site" evidence="12">
    <location>
        <position position="97"/>
    </location>
    <ligand>
        <name>a divalent metal cation</name>
        <dbReference type="ChEBI" id="CHEBI:60240"/>
    </ligand>
</feature>
<dbReference type="eggNOG" id="COG1039">
    <property type="taxonomic scope" value="Bacteria"/>
</dbReference>
<dbReference type="Proteomes" id="UP000018550">
    <property type="component" value="Chromosome"/>
</dbReference>
<dbReference type="PANTHER" id="PTHR10954:SF23">
    <property type="entry name" value="RIBONUCLEASE"/>
    <property type="match status" value="1"/>
</dbReference>
<keyword evidence="10 12" id="KW-0378">Hydrolase</keyword>
<dbReference type="KEGG" id="sapi:SAPIS_v1c07270"/>
<dbReference type="STRING" id="1276258.SAPIS_v1c07270"/>
<evidence type="ECO:0000256" key="12">
    <source>
        <dbReference type="PROSITE-ProRule" id="PRU01319"/>
    </source>
</evidence>
<dbReference type="OrthoDB" id="9777935at2"/>
<dbReference type="InterPro" id="IPR024568">
    <property type="entry name" value="RNase_HIII_N"/>
</dbReference>
<evidence type="ECO:0000256" key="9">
    <source>
        <dbReference type="ARBA" id="ARBA00022759"/>
    </source>
</evidence>
<comment type="cofactor">
    <cofactor evidence="2">
        <name>Mg(2+)</name>
        <dbReference type="ChEBI" id="CHEBI:18420"/>
    </cofactor>
</comment>
<dbReference type="PATRIC" id="fig|1276258.3.peg.740"/>
<dbReference type="PROSITE" id="PS51975">
    <property type="entry name" value="RNASE_H_2"/>
    <property type="match status" value="1"/>
</dbReference>
<keyword evidence="16" id="KW-1185">Reference proteome</keyword>
<accession>V5RIR6</accession>
<evidence type="ECO:0000256" key="13">
    <source>
        <dbReference type="RuleBase" id="RU003515"/>
    </source>
</evidence>
<keyword evidence="6" id="KW-0963">Cytoplasm</keyword>
<sequence>MNNKSWKNVSLTIINSITKEYDNYIEQSKNPYIKYLIRLSNNDVISIYTNNTLLIQSSNWQKYAVKFNLPYNNTLNSQKKEQSMIESFNDISVIGCDEVGVGDFFGPLVVCCALVPKDFAKSEPTVFSKIKDSKKLTDNDIYRIYPLLLENIKHSFYTMDNQEYNDLYDKYQNTHKLKAIAHNKCLNQFLEDDEINYDKIIMDQFVNKEKYFSYLEDQNTKIIKNIEFYTKAEDKVIAVACASIIARYHFLTTIETLSKKYNINLPLGAGNSVKTLVNNYKTSLPNDVKNFIKLHFNDKIK</sequence>
<evidence type="ECO:0000256" key="10">
    <source>
        <dbReference type="ARBA" id="ARBA00022801"/>
    </source>
</evidence>
<name>V5RIR6_SPIAP</name>
<gene>
    <name evidence="15" type="primary">rnhC</name>
    <name evidence="15" type="ORF">SAPIS_v1c07270</name>
</gene>
<evidence type="ECO:0000256" key="2">
    <source>
        <dbReference type="ARBA" id="ARBA00001946"/>
    </source>
</evidence>
<evidence type="ECO:0000256" key="11">
    <source>
        <dbReference type="ARBA" id="ARBA00022842"/>
    </source>
</evidence>
<comment type="function">
    <text evidence="3 13">Endonuclease that specifically degrades the RNA of RNA-DNA hybrids.</text>
</comment>
<dbReference type="PIRSF" id="PIRSF037748">
    <property type="entry name" value="RnhC"/>
    <property type="match status" value="1"/>
</dbReference>
<keyword evidence="9 12" id="KW-0255">Endonuclease</keyword>
<comment type="subcellular location">
    <subcellularLocation>
        <location evidence="4">Cytoplasm</location>
    </subcellularLocation>
</comment>
<dbReference type="CDD" id="cd06590">
    <property type="entry name" value="RNase_HII_bacteria_HIII_like"/>
    <property type="match status" value="1"/>
</dbReference>
<dbReference type="Gene3D" id="3.30.310.10">
    <property type="entry name" value="TATA-Binding Protein"/>
    <property type="match status" value="1"/>
</dbReference>
<dbReference type="RefSeq" id="WP_023789793.1">
    <property type="nucleotide sequence ID" value="NC_022998.1"/>
</dbReference>
<keyword evidence="8 12" id="KW-0479">Metal-binding</keyword>
<comment type="cofactor">
    <cofactor evidence="12">
        <name>Mn(2+)</name>
        <dbReference type="ChEBI" id="CHEBI:29035"/>
    </cofactor>
    <cofactor evidence="12">
        <name>Mg(2+)</name>
        <dbReference type="ChEBI" id="CHEBI:18420"/>
    </cofactor>
    <text evidence="12">Manganese or magnesium. Binds 1 divalent metal ion per monomer in the absence of substrate. May bind a second metal ion after substrate binding.</text>
</comment>
<dbReference type="InterPro" id="IPR012295">
    <property type="entry name" value="TBP_dom_sf"/>
</dbReference>
<dbReference type="GO" id="GO:0032299">
    <property type="term" value="C:ribonuclease H2 complex"/>
    <property type="evidence" value="ECO:0007669"/>
    <property type="project" value="TreeGrafter"/>
</dbReference>
<evidence type="ECO:0000256" key="6">
    <source>
        <dbReference type="ARBA" id="ARBA00022490"/>
    </source>
</evidence>
<keyword evidence="11" id="KW-0460">Magnesium</keyword>
<dbReference type="InterPro" id="IPR001352">
    <property type="entry name" value="RNase_HII/HIII"/>
</dbReference>
<dbReference type="PANTHER" id="PTHR10954">
    <property type="entry name" value="RIBONUCLEASE H2 SUBUNIT A"/>
    <property type="match status" value="1"/>
</dbReference>
<comment type="similarity">
    <text evidence="5">Belongs to the RNase HII family. RnhC subfamily.</text>
</comment>
<evidence type="ECO:0000256" key="8">
    <source>
        <dbReference type="ARBA" id="ARBA00022723"/>
    </source>
</evidence>
<feature type="domain" description="RNase H type-2" evidence="14">
    <location>
        <begin position="91"/>
        <end position="301"/>
    </location>
</feature>
<organism evidence="15 16">
    <name type="scientific">Spiroplasma apis B31</name>
    <dbReference type="NCBI Taxonomy" id="1276258"/>
    <lineage>
        <taxon>Bacteria</taxon>
        <taxon>Bacillati</taxon>
        <taxon>Mycoplasmatota</taxon>
        <taxon>Mollicutes</taxon>
        <taxon>Entomoplasmatales</taxon>
        <taxon>Spiroplasmataceae</taxon>
        <taxon>Spiroplasma</taxon>
    </lineage>
</organism>
<keyword evidence="7 12" id="KW-0540">Nuclease</keyword>
<dbReference type="InterPro" id="IPR012337">
    <property type="entry name" value="RNaseH-like_sf"/>
</dbReference>
<dbReference type="InterPro" id="IPR036397">
    <property type="entry name" value="RNaseH_sf"/>
</dbReference>
<dbReference type="EMBL" id="CP006682">
    <property type="protein sequence ID" value="AHB36572.1"/>
    <property type="molecule type" value="Genomic_DNA"/>
</dbReference>
<dbReference type="Pfam" id="PF11858">
    <property type="entry name" value="DUF3378"/>
    <property type="match status" value="1"/>
</dbReference>
<dbReference type="Gene3D" id="3.30.420.10">
    <property type="entry name" value="Ribonuclease H-like superfamily/Ribonuclease H"/>
    <property type="match status" value="1"/>
</dbReference>
<feature type="binding site" evidence="12">
    <location>
        <position position="203"/>
    </location>
    <ligand>
        <name>a divalent metal cation</name>
        <dbReference type="ChEBI" id="CHEBI:60240"/>
    </ligand>
</feature>
<dbReference type="SUPFAM" id="SSF53098">
    <property type="entry name" value="Ribonuclease H-like"/>
    <property type="match status" value="1"/>
</dbReference>
<dbReference type="GO" id="GO:0006298">
    <property type="term" value="P:mismatch repair"/>
    <property type="evidence" value="ECO:0007669"/>
    <property type="project" value="TreeGrafter"/>
</dbReference>
<dbReference type="NCBIfam" id="TIGR00716">
    <property type="entry name" value="rnhC"/>
    <property type="match status" value="1"/>
</dbReference>
<dbReference type="EC" id="3.1.26.4" evidence="13"/>
<dbReference type="GO" id="GO:0046872">
    <property type="term" value="F:metal ion binding"/>
    <property type="evidence" value="ECO:0007669"/>
    <property type="project" value="UniProtKB-KW"/>
</dbReference>
<dbReference type="InterPro" id="IPR024567">
    <property type="entry name" value="RNase_HII/HIII_dom"/>
</dbReference>
<evidence type="ECO:0000256" key="5">
    <source>
        <dbReference type="ARBA" id="ARBA00008378"/>
    </source>
</evidence>
<evidence type="ECO:0000256" key="1">
    <source>
        <dbReference type="ARBA" id="ARBA00000077"/>
    </source>
</evidence>
<dbReference type="HOGENOM" id="CLU_059546_1_0_14"/>
<reference evidence="15 16" key="1">
    <citation type="journal article" date="2014" name="Genome Announc.">
        <title>Complete Genome Sequence of Spiroplasma apis B31T (ATCC 33834), a Bacterium Associated with May Disease of Honeybees (Apis mellifera).</title>
        <authorList>
            <person name="Ku C."/>
            <person name="Lo W.S."/>
            <person name="Chen L.L."/>
            <person name="Kuo C.H."/>
        </authorList>
    </citation>
    <scope>NUCLEOTIDE SEQUENCE [LARGE SCALE GENOMIC DNA]</scope>
    <source>
        <strain evidence="15">B31</strain>
    </source>
</reference>
<dbReference type="GO" id="GO:0043137">
    <property type="term" value="P:DNA replication, removal of RNA primer"/>
    <property type="evidence" value="ECO:0007669"/>
    <property type="project" value="TreeGrafter"/>
</dbReference>
<evidence type="ECO:0000256" key="3">
    <source>
        <dbReference type="ARBA" id="ARBA00004065"/>
    </source>
</evidence>
<evidence type="ECO:0000256" key="7">
    <source>
        <dbReference type="ARBA" id="ARBA00022722"/>
    </source>
</evidence>
<feature type="binding site" evidence="12">
    <location>
        <position position="98"/>
    </location>
    <ligand>
        <name>a divalent metal cation</name>
        <dbReference type="ChEBI" id="CHEBI:60240"/>
    </ligand>
</feature>
<dbReference type="AlphaFoldDB" id="V5RIR6"/>
<evidence type="ECO:0000259" key="14">
    <source>
        <dbReference type="PROSITE" id="PS51975"/>
    </source>
</evidence>
<evidence type="ECO:0000313" key="15">
    <source>
        <dbReference type="EMBL" id="AHB36572.1"/>
    </source>
</evidence>
<evidence type="ECO:0000313" key="16">
    <source>
        <dbReference type="Proteomes" id="UP000018550"/>
    </source>
</evidence>
<dbReference type="GO" id="GO:0004523">
    <property type="term" value="F:RNA-DNA hybrid ribonuclease activity"/>
    <property type="evidence" value="ECO:0007669"/>
    <property type="project" value="UniProtKB-UniRule"/>
</dbReference>
<evidence type="ECO:0000256" key="4">
    <source>
        <dbReference type="ARBA" id="ARBA00004496"/>
    </source>
</evidence>
<protein>
    <recommendedName>
        <fullName evidence="13">Ribonuclease</fullName>
        <ecNumber evidence="13">3.1.26.4</ecNumber>
    </recommendedName>
</protein>
<dbReference type="Pfam" id="PF01351">
    <property type="entry name" value="RNase_HII"/>
    <property type="match status" value="1"/>
</dbReference>
<proteinExistence type="inferred from homology"/>
<dbReference type="InterPro" id="IPR004641">
    <property type="entry name" value="RNase_HIII"/>
</dbReference>